<protein>
    <submittedName>
        <fullName evidence="1">Uncharacterized protein</fullName>
    </submittedName>
</protein>
<dbReference type="Proteomes" id="UP000326396">
    <property type="component" value="Linkage Group LG15"/>
</dbReference>
<evidence type="ECO:0000313" key="1">
    <source>
        <dbReference type="EMBL" id="KAD5802534.1"/>
    </source>
</evidence>
<dbReference type="EMBL" id="SZYD01000007">
    <property type="protein sequence ID" value="KAD5802534.1"/>
    <property type="molecule type" value="Genomic_DNA"/>
</dbReference>
<reference evidence="1 2" key="1">
    <citation type="submission" date="2019-05" db="EMBL/GenBank/DDBJ databases">
        <title>Mikania micrantha, genome provides insights into the molecular mechanism of rapid growth.</title>
        <authorList>
            <person name="Liu B."/>
        </authorList>
    </citation>
    <scope>NUCLEOTIDE SEQUENCE [LARGE SCALE GENOMIC DNA]</scope>
    <source>
        <strain evidence="1">NLD-2019</strain>
        <tissue evidence="1">Leaf</tissue>
    </source>
</reference>
<dbReference type="AlphaFoldDB" id="A0A5N6NZX1"/>
<dbReference type="OrthoDB" id="1746275at2759"/>
<gene>
    <name evidence="1" type="ORF">E3N88_13894</name>
</gene>
<comment type="caution">
    <text evidence="1">The sequence shown here is derived from an EMBL/GenBank/DDBJ whole genome shotgun (WGS) entry which is preliminary data.</text>
</comment>
<keyword evidence="2" id="KW-1185">Reference proteome</keyword>
<name>A0A5N6NZX1_9ASTR</name>
<organism evidence="1 2">
    <name type="scientific">Mikania micrantha</name>
    <name type="common">bitter vine</name>
    <dbReference type="NCBI Taxonomy" id="192012"/>
    <lineage>
        <taxon>Eukaryota</taxon>
        <taxon>Viridiplantae</taxon>
        <taxon>Streptophyta</taxon>
        <taxon>Embryophyta</taxon>
        <taxon>Tracheophyta</taxon>
        <taxon>Spermatophyta</taxon>
        <taxon>Magnoliopsida</taxon>
        <taxon>eudicotyledons</taxon>
        <taxon>Gunneridae</taxon>
        <taxon>Pentapetalae</taxon>
        <taxon>asterids</taxon>
        <taxon>campanulids</taxon>
        <taxon>Asterales</taxon>
        <taxon>Asteraceae</taxon>
        <taxon>Asteroideae</taxon>
        <taxon>Heliantheae alliance</taxon>
        <taxon>Eupatorieae</taxon>
        <taxon>Mikania</taxon>
    </lineage>
</organism>
<sequence>MTRDYLHMVEEHRSDRIQVLATITRFDEAFNRAEEESYNPTEVGSSNEVHDEGPTIHRINIIDLYKAAVRDMIAQEIMESQV</sequence>
<accession>A0A5N6NZX1</accession>
<evidence type="ECO:0000313" key="2">
    <source>
        <dbReference type="Proteomes" id="UP000326396"/>
    </source>
</evidence>
<proteinExistence type="predicted"/>